<gene>
    <name evidence="1" type="ORF">CCAX7_55520</name>
</gene>
<dbReference type="EMBL" id="AP025739">
    <property type="protein sequence ID" value="BDI33501.1"/>
    <property type="molecule type" value="Genomic_DNA"/>
</dbReference>
<reference evidence="1 2" key="1">
    <citation type="journal article" date="2019" name="Int. J. Syst. Evol. Microbiol.">
        <title>Capsulimonas corticalis gen. nov., sp. nov., an aerobic capsulated bacterium, of a novel bacterial order, Capsulimonadales ord. nov., of the class Armatimonadia of the phylum Armatimonadetes.</title>
        <authorList>
            <person name="Li J."/>
            <person name="Kudo C."/>
            <person name="Tonouchi A."/>
        </authorList>
    </citation>
    <scope>NUCLEOTIDE SEQUENCE [LARGE SCALE GENOMIC DNA]</scope>
    <source>
        <strain evidence="1 2">AX-7</strain>
    </source>
</reference>
<organism evidence="1 2">
    <name type="scientific">Capsulimonas corticalis</name>
    <dbReference type="NCBI Taxonomy" id="2219043"/>
    <lineage>
        <taxon>Bacteria</taxon>
        <taxon>Bacillati</taxon>
        <taxon>Armatimonadota</taxon>
        <taxon>Armatimonadia</taxon>
        <taxon>Capsulimonadales</taxon>
        <taxon>Capsulimonadaceae</taxon>
        <taxon>Capsulimonas</taxon>
    </lineage>
</organism>
<dbReference type="AlphaFoldDB" id="A0A402D0W2"/>
<sequence>MLLHAYVLDCIGELCLEKQEAMREIVQKVYGGGPDWRTTIRTTLRLGESLDGSIQGMWERNQVVAKERAVTLTADDFADMIVQTNFAQFLK</sequence>
<evidence type="ECO:0000313" key="2">
    <source>
        <dbReference type="Proteomes" id="UP000287394"/>
    </source>
</evidence>
<dbReference type="KEGG" id="ccot:CCAX7_55520"/>
<proteinExistence type="predicted"/>
<accession>A0A402D0W2</accession>
<name>A0A402D0W2_9BACT</name>
<dbReference type="Proteomes" id="UP000287394">
    <property type="component" value="Chromosome"/>
</dbReference>
<protein>
    <submittedName>
        <fullName evidence="1">Uncharacterized protein</fullName>
    </submittedName>
</protein>
<evidence type="ECO:0000313" key="1">
    <source>
        <dbReference type="EMBL" id="BDI33501.1"/>
    </source>
</evidence>
<keyword evidence="2" id="KW-1185">Reference proteome</keyword>